<proteinExistence type="predicted"/>
<keyword evidence="2" id="KW-0472">Membrane</keyword>
<evidence type="ECO:0000256" key="2">
    <source>
        <dbReference type="SAM" id="Phobius"/>
    </source>
</evidence>
<dbReference type="Proteomes" id="UP000249364">
    <property type="component" value="Unassembled WGS sequence"/>
</dbReference>
<keyword evidence="2" id="KW-0812">Transmembrane</keyword>
<keyword evidence="4" id="KW-1185">Reference proteome</keyword>
<keyword evidence="2" id="KW-1133">Transmembrane helix</keyword>
<evidence type="ECO:0000313" key="3">
    <source>
        <dbReference type="EMBL" id="PZX37003.1"/>
    </source>
</evidence>
<comment type="caution">
    <text evidence="3">The sequence shown here is derived from an EMBL/GenBank/DDBJ whole genome shotgun (WGS) entry which is preliminary data.</text>
</comment>
<reference evidence="3 4" key="1">
    <citation type="submission" date="2018-06" db="EMBL/GenBank/DDBJ databases">
        <title>Genomic Encyclopedia of Archaeal and Bacterial Type Strains, Phase II (KMG-II): from individual species to whole genera.</title>
        <authorList>
            <person name="Goeker M."/>
        </authorList>
    </citation>
    <scope>NUCLEOTIDE SEQUENCE [LARGE SCALE GENOMIC DNA]</scope>
    <source>
        <strain evidence="3 4">DSM 13087</strain>
    </source>
</reference>
<organism evidence="3 4">
    <name type="scientific">Roseinatronobacter thiooxidans</name>
    <dbReference type="NCBI Taxonomy" id="121821"/>
    <lineage>
        <taxon>Bacteria</taxon>
        <taxon>Pseudomonadati</taxon>
        <taxon>Pseudomonadota</taxon>
        <taxon>Alphaproteobacteria</taxon>
        <taxon>Rhodobacterales</taxon>
        <taxon>Paracoccaceae</taxon>
        <taxon>Roseinatronobacter</taxon>
    </lineage>
</organism>
<evidence type="ECO:0000256" key="1">
    <source>
        <dbReference type="SAM" id="Coils"/>
    </source>
</evidence>
<sequence length="85" mass="9667">MWASLAVGLMARPWARRVAATALVALTITLFIVNLRRQGERAGRAAERLETLERAHDIQRQMLDAASRRPRSRDDLLDRLRGGKF</sequence>
<dbReference type="AlphaFoldDB" id="A0A2W7PNT5"/>
<dbReference type="RefSeq" id="WP_071470139.1">
    <property type="nucleotide sequence ID" value="NZ_MEHT01000024.1"/>
</dbReference>
<name>A0A2W7PNT5_9RHOB</name>
<gene>
    <name evidence="3" type="ORF">LY56_03298</name>
</gene>
<feature type="transmembrane region" description="Helical" evidence="2">
    <location>
        <begin position="14"/>
        <end position="35"/>
    </location>
</feature>
<dbReference type="EMBL" id="QKZQ01000024">
    <property type="protein sequence ID" value="PZX37003.1"/>
    <property type="molecule type" value="Genomic_DNA"/>
</dbReference>
<feature type="coiled-coil region" evidence="1">
    <location>
        <begin position="35"/>
        <end position="69"/>
    </location>
</feature>
<keyword evidence="1" id="KW-0175">Coiled coil</keyword>
<accession>A0A2W7PNT5</accession>
<protein>
    <submittedName>
        <fullName evidence="3">Uncharacterized protein</fullName>
    </submittedName>
</protein>
<evidence type="ECO:0000313" key="4">
    <source>
        <dbReference type="Proteomes" id="UP000249364"/>
    </source>
</evidence>